<feature type="region of interest" description="Disordered" evidence="1">
    <location>
        <begin position="15"/>
        <end position="51"/>
    </location>
</feature>
<dbReference type="AlphaFoldDB" id="A0A8K0WLA2"/>
<keyword evidence="3" id="KW-1185">Reference proteome</keyword>
<evidence type="ECO:0000313" key="3">
    <source>
        <dbReference type="Proteomes" id="UP000813444"/>
    </source>
</evidence>
<protein>
    <recommendedName>
        <fullName evidence="4">F-box domain-containing protein</fullName>
    </recommendedName>
</protein>
<evidence type="ECO:0000256" key="1">
    <source>
        <dbReference type="SAM" id="MobiDB-lite"/>
    </source>
</evidence>
<dbReference type="OrthoDB" id="5304511at2759"/>
<proteinExistence type="predicted"/>
<comment type="caution">
    <text evidence="2">The sequence shown here is derived from an EMBL/GenBank/DDBJ whole genome shotgun (WGS) entry which is preliminary data.</text>
</comment>
<feature type="region of interest" description="Disordered" evidence="1">
    <location>
        <begin position="259"/>
        <end position="295"/>
    </location>
</feature>
<gene>
    <name evidence="2" type="ORF">B0I35DRAFT_442037</name>
</gene>
<organism evidence="2 3">
    <name type="scientific">Stachybotrys elegans</name>
    <dbReference type="NCBI Taxonomy" id="80388"/>
    <lineage>
        <taxon>Eukaryota</taxon>
        <taxon>Fungi</taxon>
        <taxon>Dikarya</taxon>
        <taxon>Ascomycota</taxon>
        <taxon>Pezizomycotina</taxon>
        <taxon>Sordariomycetes</taxon>
        <taxon>Hypocreomycetidae</taxon>
        <taxon>Hypocreales</taxon>
        <taxon>Stachybotryaceae</taxon>
        <taxon>Stachybotrys</taxon>
    </lineage>
</organism>
<evidence type="ECO:0008006" key="4">
    <source>
        <dbReference type="Google" id="ProtNLM"/>
    </source>
</evidence>
<evidence type="ECO:0000313" key="2">
    <source>
        <dbReference type="EMBL" id="KAH7308479.1"/>
    </source>
</evidence>
<name>A0A8K0WLA2_9HYPO</name>
<accession>A0A8K0WLA2</accession>
<sequence>MRRLATRVKRSFANLQAQAGAASPPADRPPAQEPDCVARPPVPSDSGLESLPPEVTRQIMALLPLADVKAIVFASPVFYHQYRFDRKYILCRALEQTLGPACREAYAAYQCGAALERIPTVVQEAVQSYSSMSPCHSIYNVSTEEEAVGMASFYLKTVQPVVGYYGRWALDNLSKHTGRHPHYQTVQMTSTEIMRITGAAYRFQILCHVLDNRSPDDTVNTYFTCLEGWEADQVLAFYQFIRRMIKDTFEKIKEDLHPKHARFKDQGPYPSPQEAFQLDRKSPSASPVSTPDPGY</sequence>
<dbReference type="Proteomes" id="UP000813444">
    <property type="component" value="Unassembled WGS sequence"/>
</dbReference>
<reference evidence="2" key="1">
    <citation type="journal article" date="2021" name="Nat. Commun.">
        <title>Genetic determinants of endophytism in the Arabidopsis root mycobiome.</title>
        <authorList>
            <person name="Mesny F."/>
            <person name="Miyauchi S."/>
            <person name="Thiergart T."/>
            <person name="Pickel B."/>
            <person name="Atanasova L."/>
            <person name="Karlsson M."/>
            <person name="Huettel B."/>
            <person name="Barry K.W."/>
            <person name="Haridas S."/>
            <person name="Chen C."/>
            <person name="Bauer D."/>
            <person name="Andreopoulos W."/>
            <person name="Pangilinan J."/>
            <person name="LaButti K."/>
            <person name="Riley R."/>
            <person name="Lipzen A."/>
            <person name="Clum A."/>
            <person name="Drula E."/>
            <person name="Henrissat B."/>
            <person name="Kohler A."/>
            <person name="Grigoriev I.V."/>
            <person name="Martin F.M."/>
            <person name="Hacquard S."/>
        </authorList>
    </citation>
    <scope>NUCLEOTIDE SEQUENCE</scope>
    <source>
        <strain evidence="2">MPI-CAGE-CH-0235</strain>
    </source>
</reference>
<dbReference type="EMBL" id="JAGPNK010000015">
    <property type="protein sequence ID" value="KAH7308479.1"/>
    <property type="molecule type" value="Genomic_DNA"/>
</dbReference>